<evidence type="ECO:0000313" key="9">
    <source>
        <dbReference type="RefSeq" id="XP_013409369.1"/>
    </source>
</evidence>
<keyword evidence="4" id="KW-1133">Transmembrane helix</keyword>
<dbReference type="PROSITE" id="PS51292">
    <property type="entry name" value="ZF_RING_CH"/>
    <property type="match status" value="1"/>
</dbReference>
<feature type="transmembrane region" description="Helical" evidence="4">
    <location>
        <begin position="453"/>
        <end position="472"/>
    </location>
</feature>
<evidence type="ECO:0000313" key="8">
    <source>
        <dbReference type="RefSeq" id="XP_013409368.1"/>
    </source>
</evidence>
<proteinExistence type="predicted"/>
<evidence type="ECO:0000256" key="3">
    <source>
        <dbReference type="ARBA" id="ARBA00022833"/>
    </source>
</evidence>
<accession>A0A1S3JG81</accession>
<feature type="transmembrane region" description="Helical" evidence="4">
    <location>
        <begin position="484"/>
        <end position="504"/>
    </location>
</feature>
<evidence type="ECO:0000256" key="2">
    <source>
        <dbReference type="ARBA" id="ARBA00022771"/>
    </source>
</evidence>
<dbReference type="RefSeq" id="XP_013409367.1">
    <property type="nucleotide sequence ID" value="XM_013553913.1"/>
</dbReference>
<dbReference type="SMART" id="SM00744">
    <property type="entry name" value="RINGv"/>
    <property type="match status" value="1"/>
</dbReference>
<dbReference type="Proteomes" id="UP000085678">
    <property type="component" value="Unplaced"/>
</dbReference>
<feature type="domain" description="RING-CH-type" evidence="5">
    <location>
        <begin position="371"/>
        <end position="437"/>
    </location>
</feature>
<keyword evidence="4" id="KW-0812">Transmembrane</keyword>
<feature type="transmembrane region" description="Helical" evidence="4">
    <location>
        <begin position="301"/>
        <end position="319"/>
    </location>
</feature>
<dbReference type="STRING" id="7574.A0A1S3JG81"/>
<reference evidence="7 8" key="1">
    <citation type="submission" date="2025-04" db="UniProtKB">
        <authorList>
            <consortium name="RefSeq"/>
        </authorList>
    </citation>
    <scope>IDENTIFICATION</scope>
    <source>
        <tissue evidence="7 8">Gonads</tissue>
    </source>
</reference>
<feature type="transmembrane region" description="Helical" evidence="4">
    <location>
        <begin position="260"/>
        <end position="281"/>
    </location>
</feature>
<name>A0A1S3JG81_LINAN</name>
<dbReference type="InterPro" id="IPR013083">
    <property type="entry name" value="Znf_RING/FYVE/PHD"/>
</dbReference>
<feature type="transmembrane region" description="Helical" evidence="4">
    <location>
        <begin position="175"/>
        <end position="194"/>
    </location>
</feature>
<dbReference type="GeneID" id="106172960"/>
<dbReference type="Pfam" id="PF12906">
    <property type="entry name" value="RINGv"/>
    <property type="match status" value="1"/>
</dbReference>
<dbReference type="CDD" id="cd16495">
    <property type="entry name" value="RING_CH-C4HC3_MARCH"/>
    <property type="match status" value="1"/>
</dbReference>
<dbReference type="OrthoDB" id="2154780at2759"/>
<evidence type="ECO:0000256" key="4">
    <source>
        <dbReference type="SAM" id="Phobius"/>
    </source>
</evidence>
<keyword evidence="2" id="KW-0863">Zinc-finger</keyword>
<feature type="transmembrane region" description="Helical" evidence="4">
    <location>
        <begin position="209"/>
        <end position="230"/>
    </location>
</feature>
<keyword evidence="6" id="KW-1185">Reference proteome</keyword>
<protein>
    <submittedName>
        <fullName evidence="7 8">Uncharacterized protein LOC106172960 isoform X1</fullName>
    </submittedName>
</protein>
<keyword evidence="1" id="KW-0479">Metal-binding</keyword>
<dbReference type="InterPro" id="IPR011016">
    <property type="entry name" value="Znf_RING-CH"/>
</dbReference>
<organism evidence="6 8">
    <name type="scientific">Lingula anatina</name>
    <name type="common">Brachiopod</name>
    <name type="synonym">Lingula unguis</name>
    <dbReference type="NCBI Taxonomy" id="7574"/>
    <lineage>
        <taxon>Eukaryota</taxon>
        <taxon>Metazoa</taxon>
        <taxon>Spiralia</taxon>
        <taxon>Lophotrochozoa</taxon>
        <taxon>Brachiopoda</taxon>
        <taxon>Linguliformea</taxon>
        <taxon>Lingulata</taxon>
        <taxon>Lingulida</taxon>
        <taxon>Linguloidea</taxon>
        <taxon>Lingulidae</taxon>
        <taxon>Lingula</taxon>
    </lineage>
</organism>
<dbReference type="Gene3D" id="3.30.40.10">
    <property type="entry name" value="Zinc/RING finger domain, C3HC4 (zinc finger)"/>
    <property type="match status" value="1"/>
</dbReference>
<dbReference type="SUPFAM" id="SSF57850">
    <property type="entry name" value="RING/U-box"/>
    <property type="match status" value="1"/>
</dbReference>
<dbReference type="RefSeq" id="XP_013409370.1">
    <property type="nucleotide sequence ID" value="XM_013553916.1"/>
</dbReference>
<evidence type="ECO:0000313" key="7">
    <source>
        <dbReference type="RefSeq" id="XP_013409367.1"/>
    </source>
</evidence>
<feature type="transmembrane region" description="Helical" evidence="4">
    <location>
        <begin position="59"/>
        <end position="82"/>
    </location>
</feature>
<evidence type="ECO:0000313" key="6">
    <source>
        <dbReference type="Proteomes" id="UP000085678"/>
    </source>
</evidence>
<gene>
    <name evidence="7 8 9 10" type="primary">LOC106172960</name>
</gene>
<keyword evidence="4" id="KW-0472">Membrane</keyword>
<keyword evidence="3" id="KW-0862">Zinc</keyword>
<evidence type="ECO:0000256" key="1">
    <source>
        <dbReference type="ARBA" id="ARBA00022723"/>
    </source>
</evidence>
<dbReference type="RefSeq" id="XP_013409368.1">
    <property type="nucleotide sequence ID" value="XM_013553914.1"/>
</dbReference>
<evidence type="ECO:0000313" key="10">
    <source>
        <dbReference type="RefSeq" id="XP_013409370.1"/>
    </source>
</evidence>
<feature type="transmembrane region" description="Helical" evidence="4">
    <location>
        <begin position="103"/>
        <end position="122"/>
    </location>
</feature>
<sequence length="568" mass="63044">MCKHVAFDLLSGLDGRVMAGWNGTCAVSNCSGHGMCHEGSCICQVQFTGGRCAEINQSYYIAFGTFFFFLCAISIIQLFLCIRSEYHKYKNSLWPACRVTVQKLLYVLTIIATAVRGAYFLTQSDASNPLSSNLWSAYYPVVLSGGSLIVCFWAEVFHLDGIQCNKPGFLSKSKIFFAVFNVVLLTLVLSLVVLSETSDLEHFAYQNSIFSGCFAVLMVVVVIFLLIYGVEVFFKLHGAFIQANASREPLNIAQLHMSRLGLVAAACLQLATALFIMLEILKDQWKDKIDFIGLALYDISFRIVEFGVILWFPCVLWNVKRPDQLWLLNPRKILRSADDSSSGDAEYLSESSETEGLLHRNKNGGHYSAIKDGAKGGECWICYDNEREGAGPLIEPCNCKGDMAVAHHECLRKWLMEGIGTPGNLRCKVCNQKYCLKEGPVHLLYGFTKQQRLSMLLVLAVMCGVPAAVYYVCHNLPVDETWLQVSAIGGALLVECLCVRLLGFNAVAAYRRAKIAALQILEKKQDTPSTEEPQTSSVQSENNVQYVQAEVEVFPATCREVQSHSTTT</sequence>
<evidence type="ECO:0000259" key="5">
    <source>
        <dbReference type="PROSITE" id="PS51292"/>
    </source>
</evidence>
<dbReference type="PANTHER" id="PTHR20893:SF2">
    <property type="entry name" value="LD08641P"/>
    <property type="match status" value="1"/>
</dbReference>
<dbReference type="AlphaFoldDB" id="A0A1S3JG81"/>
<dbReference type="RefSeq" id="XP_013409369.1">
    <property type="nucleotide sequence ID" value="XM_013553915.1"/>
</dbReference>
<feature type="transmembrane region" description="Helical" evidence="4">
    <location>
        <begin position="134"/>
        <end position="154"/>
    </location>
</feature>
<dbReference type="PANTHER" id="PTHR20893">
    <property type="entry name" value="LD08641P"/>
    <property type="match status" value="1"/>
</dbReference>
<dbReference type="KEGG" id="lak:106172960"/>
<dbReference type="GO" id="GO:0008270">
    <property type="term" value="F:zinc ion binding"/>
    <property type="evidence" value="ECO:0007669"/>
    <property type="project" value="UniProtKB-KW"/>
</dbReference>